<feature type="signal peptide" evidence="1">
    <location>
        <begin position="1"/>
        <end position="19"/>
    </location>
</feature>
<gene>
    <name evidence="3" type="ORF">Tdes44962_MAKER05404</name>
</gene>
<feature type="chain" id="PRO_5040948428" evidence="1">
    <location>
        <begin position="20"/>
        <end position="387"/>
    </location>
</feature>
<dbReference type="AlphaFoldDB" id="A0A9W7SKA8"/>
<keyword evidence="4" id="KW-1185">Reference proteome</keyword>
<reference evidence="3 4" key="2">
    <citation type="journal article" date="2021" name="Curr. Genet.">
        <title>Genetic response to nitrogen starvation in the aggressive Eucalyptus foliar pathogen Teratosphaeria destructans.</title>
        <authorList>
            <person name="Havenga M."/>
            <person name="Wingfield B.D."/>
            <person name="Wingfield M.J."/>
            <person name="Dreyer L.L."/>
            <person name="Roets F."/>
            <person name="Aylward J."/>
        </authorList>
    </citation>
    <scope>NUCLEOTIDE SEQUENCE [LARGE SCALE GENOMIC DNA]</scope>
    <source>
        <strain evidence="3">CMW44962</strain>
    </source>
</reference>
<sequence>MSIPVIVSTVLLASGCVLGAAPRCKEVAFKVSGTAMNRNITGLDFGNVDTLHAAFAADDFPRIPVSGSQVIAGWYCEPACENTNNTKLQFFLGGITTNREYWTAQGGTSLVDPPNPPYDPALYSWVDYANNLGYPTLALDHLGTGRSSRPDPILVTQQPYEMALYHDLVTQIKAGTTGQLPRAYADLTYIGQSYGSVLGNAMAGAYPTDFTHVILTGFTKTVLPSLGGVARQAPLAAATVMPARFAGLAPGYVTSSVEQARTDSFFGSHQSVDFDSQVAHLFYTREDVVSLGQFVSTYLNIGASPQYTGRVLVITGEQDQAFCGLGSSAIDPNPHCGTLLASTGSLYPNADYNYQSVPRTGHSSLLHLTAQTTLKVSHQFLAGRKFP</sequence>
<comment type="caution">
    <text evidence="3">The sequence shown here is derived from an EMBL/GenBank/DDBJ whole genome shotgun (WGS) entry which is preliminary data.</text>
</comment>
<accession>A0A9W7SKA8</accession>
<feature type="domain" description="AB hydrolase-1" evidence="2">
    <location>
        <begin position="125"/>
        <end position="256"/>
    </location>
</feature>
<reference evidence="3 4" key="1">
    <citation type="journal article" date="2018" name="IMA Fungus">
        <title>IMA Genome-F 10: Nine draft genome sequences of Claviceps purpurea s.lat., including C. arundinis, C. humidiphila, and C. cf. spartinae, pseudomolecules for the pitch canker pathogen Fusarium circinatum, draft genome of Davidsoniella eucalypti, Grosmannia galeiformis, Quambalaria eucalypti, and Teratosphaeria destructans.</title>
        <authorList>
            <person name="Wingfield B.D."/>
            <person name="Liu M."/>
            <person name="Nguyen H.D."/>
            <person name="Lane F.A."/>
            <person name="Morgan S.W."/>
            <person name="De Vos L."/>
            <person name="Wilken P.M."/>
            <person name="Duong T.A."/>
            <person name="Aylward J."/>
            <person name="Coetzee M.P."/>
            <person name="Dadej K."/>
            <person name="De Beer Z.W."/>
            <person name="Findlay W."/>
            <person name="Havenga M."/>
            <person name="Kolarik M."/>
            <person name="Menzies J.G."/>
            <person name="Naidoo K."/>
            <person name="Pochopski O."/>
            <person name="Shoukouhi P."/>
            <person name="Santana Q.C."/>
            <person name="Seifert K.A."/>
            <person name="Soal N."/>
            <person name="Steenkamp E.T."/>
            <person name="Tatham C.T."/>
            <person name="van der Nest M.A."/>
            <person name="Wingfield M.J."/>
        </authorList>
    </citation>
    <scope>NUCLEOTIDE SEQUENCE [LARGE SCALE GENOMIC DNA]</scope>
    <source>
        <strain evidence="3">CMW44962</strain>
    </source>
</reference>
<keyword evidence="1" id="KW-0732">Signal</keyword>
<evidence type="ECO:0000313" key="3">
    <source>
        <dbReference type="EMBL" id="KAH9818210.1"/>
    </source>
</evidence>
<evidence type="ECO:0000259" key="2">
    <source>
        <dbReference type="Pfam" id="PF00561"/>
    </source>
</evidence>
<evidence type="ECO:0000313" key="4">
    <source>
        <dbReference type="Proteomes" id="UP001138500"/>
    </source>
</evidence>
<dbReference type="OrthoDB" id="190201at2759"/>
<dbReference type="Gene3D" id="3.40.50.1820">
    <property type="entry name" value="alpha/beta hydrolase"/>
    <property type="match status" value="1"/>
</dbReference>
<dbReference type="SUPFAM" id="SSF53474">
    <property type="entry name" value="alpha/beta-Hydrolases"/>
    <property type="match status" value="1"/>
</dbReference>
<dbReference type="EMBL" id="RIBY02002356">
    <property type="protein sequence ID" value="KAH9818210.1"/>
    <property type="molecule type" value="Genomic_DNA"/>
</dbReference>
<dbReference type="Pfam" id="PF00561">
    <property type="entry name" value="Abhydrolase_1"/>
    <property type="match status" value="1"/>
</dbReference>
<evidence type="ECO:0000256" key="1">
    <source>
        <dbReference type="SAM" id="SignalP"/>
    </source>
</evidence>
<name>A0A9W7SKA8_9PEZI</name>
<proteinExistence type="predicted"/>
<protein>
    <submittedName>
        <fullName evidence="3">Alpha beta-hydrolase</fullName>
    </submittedName>
</protein>
<organism evidence="3 4">
    <name type="scientific">Teratosphaeria destructans</name>
    <dbReference type="NCBI Taxonomy" id="418781"/>
    <lineage>
        <taxon>Eukaryota</taxon>
        <taxon>Fungi</taxon>
        <taxon>Dikarya</taxon>
        <taxon>Ascomycota</taxon>
        <taxon>Pezizomycotina</taxon>
        <taxon>Dothideomycetes</taxon>
        <taxon>Dothideomycetidae</taxon>
        <taxon>Mycosphaerellales</taxon>
        <taxon>Teratosphaeriaceae</taxon>
        <taxon>Teratosphaeria</taxon>
    </lineage>
</organism>
<dbReference type="InterPro" id="IPR029058">
    <property type="entry name" value="AB_hydrolase_fold"/>
</dbReference>
<dbReference type="Proteomes" id="UP001138500">
    <property type="component" value="Unassembled WGS sequence"/>
</dbReference>
<dbReference type="InterPro" id="IPR000073">
    <property type="entry name" value="AB_hydrolase_1"/>
</dbReference>